<name>A0A4U6BUF2_9BRAD</name>
<evidence type="ECO:0000313" key="2">
    <source>
        <dbReference type="Proteomes" id="UP000034832"/>
    </source>
</evidence>
<dbReference type="RefSeq" id="WP_046827033.1">
    <property type="nucleotide sequence ID" value="NZ_LBIA02000001.1"/>
</dbReference>
<dbReference type="EMBL" id="LBIA02000001">
    <property type="protein sequence ID" value="TKT72494.1"/>
    <property type="molecule type" value="Genomic_DNA"/>
</dbReference>
<sequence length="319" mass="35660">MKALIVGAGATREESLRSGTSSGFEFPLVSNFAEVMWREYRPHPFLRPFLSSKGVIVEDSGRDDLQRFLELEKSGQANVEQFFEFCWHNRNQFNDHPSAWHDLLHFGFLLPITTAMITQFFENGVGWRPLRAGTLVSAFLDAGDLVINLNYDTVFEMAVSAAGKSISYLPNLSLKDVMVAKPHGSVNLLVNEKEHSFRFGEPEIHGTAVPTSDDSLAASILPPRLNKQYSEHPIARTIIEATRSLTPNETIFWGIGFTQSDLDLNSLYRRLAITSDFITVINPDKTAAELAFAIVGRPIMHFANLDTWLASRGLKTSQI</sequence>
<dbReference type="AlphaFoldDB" id="A0A4U6BUF2"/>
<keyword evidence="2" id="KW-1185">Reference proteome</keyword>
<dbReference type="OrthoDB" id="8446653at2"/>
<gene>
    <name evidence="1" type="ORF">YH63_014215</name>
</gene>
<dbReference type="Proteomes" id="UP000034832">
    <property type="component" value="Unassembled WGS sequence"/>
</dbReference>
<organism evidence="1 2">
    <name type="scientific">Afipia massiliensis</name>
    <dbReference type="NCBI Taxonomy" id="211460"/>
    <lineage>
        <taxon>Bacteria</taxon>
        <taxon>Pseudomonadati</taxon>
        <taxon>Pseudomonadota</taxon>
        <taxon>Alphaproteobacteria</taxon>
        <taxon>Hyphomicrobiales</taxon>
        <taxon>Nitrobacteraceae</taxon>
        <taxon>Afipia</taxon>
    </lineage>
</organism>
<reference evidence="1" key="1">
    <citation type="submission" date="2019-04" db="EMBL/GenBank/DDBJ databases">
        <title>Whole genome sequencing of cave bacteria.</title>
        <authorList>
            <person name="Gan H.M."/>
            <person name="Barton H."/>
            <person name="Savka M.A."/>
        </authorList>
    </citation>
    <scope>NUCLEOTIDE SEQUENCE [LARGE SCALE GENOMIC DNA]</scope>
    <source>
        <strain evidence="1">LC387</strain>
    </source>
</reference>
<proteinExistence type="predicted"/>
<accession>A0A4U6BUF2</accession>
<evidence type="ECO:0008006" key="3">
    <source>
        <dbReference type="Google" id="ProtNLM"/>
    </source>
</evidence>
<protein>
    <recommendedName>
        <fullName evidence="3">SIR2-like domain-containing protein</fullName>
    </recommendedName>
</protein>
<evidence type="ECO:0000313" key="1">
    <source>
        <dbReference type="EMBL" id="TKT72494.1"/>
    </source>
</evidence>
<comment type="caution">
    <text evidence="1">The sequence shown here is derived from an EMBL/GenBank/DDBJ whole genome shotgun (WGS) entry which is preliminary data.</text>
</comment>